<evidence type="ECO:0000313" key="2">
    <source>
        <dbReference type="EMBL" id="OOC54997.1"/>
    </source>
</evidence>
<dbReference type="SUPFAM" id="SSF56281">
    <property type="entry name" value="Metallo-hydrolase/oxidoreductase"/>
    <property type="match status" value="1"/>
</dbReference>
<keyword evidence="3" id="KW-1185">Reference proteome</keyword>
<gene>
    <name evidence="2" type="ORF">NOSIN_15280</name>
</gene>
<dbReference type="OrthoDB" id="2373347at2"/>
<dbReference type="InterPro" id="IPR001279">
    <property type="entry name" value="Metallo-B-lactamas"/>
</dbReference>
<dbReference type="SMART" id="SM00849">
    <property type="entry name" value="Lactamase_B"/>
    <property type="match status" value="1"/>
</dbReference>
<dbReference type="Gene3D" id="3.60.15.10">
    <property type="entry name" value="Ribonuclease Z/Hydroxyacylglutathione hydrolase-like"/>
    <property type="match status" value="1"/>
</dbReference>
<dbReference type="EMBL" id="MCOK01000001">
    <property type="protein sequence ID" value="OOC54997.1"/>
    <property type="molecule type" value="Genomic_DNA"/>
</dbReference>
<dbReference type="STRING" id="501010.NOSIN_15280"/>
<dbReference type="InterPro" id="IPR036866">
    <property type="entry name" value="RibonucZ/Hydroxyglut_hydro"/>
</dbReference>
<dbReference type="PANTHER" id="PTHR36839:SF1">
    <property type="entry name" value="METALLO-BETA-LACTAMASE FAMILY PROTEIN (AFU_ORTHOLOGUE AFUA_5G12770)"/>
    <property type="match status" value="1"/>
</dbReference>
<protein>
    <recommendedName>
        <fullName evidence="1">Metallo-beta-lactamase domain-containing protein</fullName>
    </recommendedName>
</protein>
<accession>A0A1V3C2I6</accession>
<dbReference type="PANTHER" id="PTHR36839">
    <property type="entry name" value="METALLO-BETA-LACTAMASE FAMILY PROTEIN (AFU_ORTHOLOGUE AFUA_5G12770)"/>
    <property type="match status" value="1"/>
</dbReference>
<dbReference type="AlphaFoldDB" id="A0A1V3C2I6"/>
<evidence type="ECO:0000259" key="1">
    <source>
        <dbReference type="SMART" id="SM00849"/>
    </source>
</evidence>
<feature type="domain" description="Metallo-beta-lactamase" evidence="1">
    <location>
        <begin position="85"/>
        <end position="238"/>
    </location>
</feature>
<reference evidence="3" key="1">
    <citation type="submission" date="2016-08" db="EMBL/GenBank/DDBJ databases">
        <authorList>
            <person name="Tokovenko B."/>
            <person name="Kalinowski J."/>
        </authorList>
    </citation>
    <scope>NUCLEOTIDE SEQUENCE [LARGE SCALE GENOMIC DNA]</scope>
    <source>
        <strain evidence="3">UTMC102</strain>
    </source>
</reference>
<organism evidence="2 3">
    <name type="scientific">Nocardiopsis sinuspersici</name>
    <dbReference type="NCBI Taxonomy" id="501010"/>
    <lineage>
        <taxon>Bacteria</taxon>
        <taxon>Bacillati</taxon>
        <taxon>Actinomycetota</taxon>
        <taxon>Actinomycetes</taxon>
        <taxon>Streptosporangiales</taxon>
        <taxon>Nocardiopsidaceae</taxon>
        <taxon>Nocardiopsis</taxon>
    </lineage>
</organism>
<sequence length="282" mass="30717">MATPSPASGEIGDYWICRTCGANRAPSDTAPADCPICEDDRQWVPRDGHHWATRGELAAEGYRTVFRPVEESVVGIGVEPGLGVGHRGVLVRTGGGNLLWDPPGFLDQDAVAEVERLGGVAVVASSHPHMYGSAVEWADLFEAEIALPEADAHWLQRPSDRVRTWSGEYRPLPGLAVVQTGGHFPGSAVLHVDEGPGALFVGDTVMVTPGGHHVTFLYSAPNRLPLPERLVRRVVSAVEPLEFDRIHGGWWEPRIEAGAKELLVRDAERYIRFLNGDLPDYD</sequence>
<comment type="caution">
    <text evidence="2">The sequence shown here is derived from an EMBL/GenBank/DDBJ whole genome shotgun (WGS) entry which is preliminary data.</text>
</comment>
<dbReference type="Proteomes" id="UP000189004">
    <property type="component" value="Unassembled WGS sequence"/>
</dbReference>
<dbReference type="RefSeq" id="WP_077691418.1">
    <property type="nucleotide sequence ID" value="NZ_MCOK01000001.1"/>
</dbReference>
<evidence type="ECO:0000313" key="3">
    <source>
        <dbReference type="Proteomes" id="UP000189004"/>
    </source>
</evidence>
<proteinExistence type="predicted"/>
<name>A0A1V3C2I6_9ACTN</name>